<evidence type="ECO:0000313" key="2">
    <source>
        <dbReference type="EMBL" id="ECD6073955.1"/>
    </source>
</evidence>
<dbReference type="Gene3D" id="1.20.970.20">
    <property type="entry name" value="Glycogen synthesis protein GlgS"/>
    <property type="match status" value="1"/>
</dbReference>
<reference evidence="2" key="1">
    <citation type="submission" date="2019-03" db="EMBL/GenBank/DDBJ databases">
        <authorList>
            <person name="Ashton P.M."/>
            <person name="Dallman T."/>
            <person name="Nair S."/>
            <person name="De Pinna E."/>
            <person name="Peters T."/>
            <person name="Grant K."/>
        </authorList>
    </citation>
    <scope>NUCLEOTIDE SEQUENCE [LARGE SCALE GENOMIC DNA]</scope>
    <source>
        <strain evidence="2">161826</strain>
    </source>
</reference>
<dbReference type="InterPro" id="IPR015065">
    <property type="entry name" value="GlgS"/>
</dbReference>
<gene>
    <name evidence="1" type="primary">glgS</name>
    <name evidence="2" type="ORF">E2D65_15630</name>
</gene>
<comment type="function">
    <text evidence="1">Major determinant of cell surface composition. Negatively regulates motility, adhesion and synthesis of biofilm exopolysaccharides.</text>
</comment>
<organism evidence="2">
    <name type="scientific">Salmonella newport</name>
    <dbReference type="NCBI Taxonomy" id="108619"/>
    <lineage>
        <taxon>Bacteria</taxon>
        <taxon>Pseudomonadati</taxon>
        <taxon>Pseudomonadota</taxon>
        <taxon>Gammaproteobacteria</taxon>
        <taxon>Enterobacterales</taxon>
        <taxon>Enterobacteriaceae</taxon>
        <taxon>Salmonella</taxon>
    </lineage>
</organism>
<name>A0A3Y8Z452_SALNE</name>
<dbReference type="EMBL" id="AAIFEU010000014">
    <property type="protein sequence ID" value="ECD6073955.1"/>
    <property type="molecule type" value="Genomic_DNA"/>
</dbReference>
<accession>A0A3Y8Z452</accession>
<comment type="caution">
    <text evidence="2">The sequence shown here is derived from an EMBL/GenBank/DDBJ whole genome shotgun (WGS) entry which is preliminary data.</text>
</comment>
<dbReference type="Pfam" id="PF08971">
    <property type="entry name" value="GlgS"/>
    <property type="match status" value="1"/>
</dbReference>
<proteinExistence type="inferred from homology"/>
<dbReference type="Proteomes" id="UP000839738">
    <property type="component" value="Unassembled WGS sequence"/>
</dbReference>
<sequence>MKKVEDIYAMRNFEFLAITFAQMAAQGRTVDIDSLTGNMDETHREWFTKRYRHWLAISRQELQ</sequence>
<dbReference type="HAMAP" id="MF_00525">
    <property type="entry name" value="GlgS"/>
    <property type="match status" value="1"/>
</dbReference>
<dbReference type="GO" id="GO:1902201">
    <property type="term" value="P:negative regulation of bacterial-type flagellum-dependent cell motility"/>
    <property type="evidence" value="ECO:0007669"/>
    <property type="project" value="UniProtKB-UniRule"/>
</dbReference>
<dbReference type="AlphaFoldDB" id="A0A3Y8Z452"/>
<protein>
    <recommendedName>
        <fullName evidence="1">Surface composition regulator</fullName>
    </recommendedName>
</protein>
<dbReference type="GO" id="GO:1900191">
    <property type="term" value="P:negative regulation of single-species biofilm formation"/>
    <property type="evidence" value="ECO:0007669"/>
    <property type="project" value="UniProtKB-UniRule"/>
</dbReference>
<comment type="similarity">
    <text evidence="1">Belongs to the GlgS family.</text>
</comment>
<evidence type="ECO:0000256" key="1">
    <source>
        <dbReference type="HAMAP-Rule" id="MF_00525"/>
    </source>
</evidence>
<dbReference type="InterPro" id="IPR036295">
    <property type="entry name" value="GlgS_sf"/>
</dbReference>
<dbReference type="SUPFAM" id="SSF109747">
    <property type="entry name" value="Glycogen synthesis protein GlgS"/>
    <property type="match status" value="1"/>
</dbReference>